<dbReference type="GO" id="GO:0036503">
    <property type="term" value="P:ERAD pathway"/>
    <property type="evidence" value="ECO:0007669"/>
    <property type="project" value="UniProtKB-ARBA"/>
</dbReference>
<dbReference type="Gene3D" id="1.50.10.10">
    <property type="match status" value="1"/>
</dbReference>
<dbReference type="InterPro" id="IPR036026">
    <property type="entry name" value="Seven-hairpin_glycosidases"/>
</dbReference>
<dbReference type="SUPFAM" id="SSF48225">
    <property type="entry name" value="Seven-hairpin glycosidases"/>
    <property type="match status" value="1"/>
</dbReference>
<dbReference type="GO" id="GO:0004571">
    <property type="term" value="F:mannosyl-oligosaccharide 1,2-alpha-mannosidase activity"/>
    <property type="evidence" value="ECO:0007669"/>
    <property type="project" value="InterPro"/>
</dbReference>
<evidence type="ECO:0000256" key="3">
    <source>
        <dbReference type="ARBA" id="ARBA00022824"/>
    </source>
</evidence>
<dbReference type="AlphaFoldDB" id="A0A177WFI5"/>
<feature type="active site" description="Proton donor" evidence="5">
    <location>
        <position position="103"/>
    </location>
</feature>
<dbReference type="GO" id="GO:0016020">
    <property type="term" value="C:membrane"/>
    <property type="evidence" value="ECO:0007669"/>
    <property type="project" value="InterPro"/>
</dbReference>
<keyword evidence="4" id="KW-0325">Glycoprotein</keyword>
<feature type="active site" evidence="5">
    <location>
        <position position="357"/>
    </location>
</feature>
<dbReference type="GO" id="GO:1904380">
    <property type="term" value="P:endoplasmic reticulum mannose trimming"/>
    <property type="evidence" value="ECO:0007669"/>
    <property type="project" value="InterPro"/>
</dbReference>
<keyword evidence="7" id="KW-0326">Glycosidase</keyword>
<evidence type="ECO:0000256" key="7">
    <source>
        <dbReference type="RuleBase" id="RU361193"/>
    </source>
</evidence>
<keyword evidence="6" id="KW-0479">Metal-binding</keyword>
<evidence type="ECO:0000256" key="6">
    <source>
        <dbReference type="PIRSR" id="PIRSR601382-2"/>
    </source>
</evidence>
<comment type="cofactor">
    <cofactor evidence="6">
        <name>Ca(2+)</name>
        <dbReference type="ChEBI" id="CHEBI:29108"/>
    </cofactor>
</comment>
<evidence type="ECO:0000256" key="2">
    <source>
        <dbReference type="ARBA" id="ARBA00007658"/>
    </source>
</evidence>
<protein>
    <recommendedName>
        <fullName evidence="7">alpha-1,2-Mannosidase</fullName>
        <ecNumber evidence="7">3.2.1.-</ecNumber>
    </recommendedName>
</protein>
<keyword evidence="7" id="KW-0378">Hydrolase</keyword>
<gene>
    <name evidence="8" type="ORF">BDEG_22758</name>
</gene>
<dbReference type="Pfam" id="PF01532">
    <property type="entry name" value="Glyco_hydro_47"/>
    <property type="match status" value="1"/>
</dbReference>
<evidence type="ECO:0000313" key="9">
    <source>
        <dbReference type="Proteomes" id="UP000077115"/>
    </source>
</evidence>
<dbReference type="GO" id="GO:0044322">
    <property type="term" value="C:endoplasmic reticulum quality control compartment"/>
    <property type="evidence" value="ECO:0007669"/>
    <property type="project" value="GOC"/>
</dbReference>
<name>A0A177WFI5_BATDL</name>
<dbReference type="PRINTS" id="PR00747">
    <property type="entry name" value="GLYHDRLASE47"/>
</dbReference>
<evidence type="ECO:0000256" key="5">
    <source>
        <dbReference type="PIRSR" id="PIRSR601382-1"/>
    </source>
</evidence>
<dbReference type="Proteomes" id="UP000077115">
    <property type="component" value="Unassembled WGS sequence"/>
</dbReference>
<dbReference type="eggNOG" id="KOG2429">
    <property type="taxonomic scope" value="Eukaryota"/>
</dbReference>
<feature type="binding site" evidence="6">
    <location>
        <position position="443"/>
    </location>
    <ligand>
        <name>Ca(2+)</name>
        <dbReference type="ChEBI" id="CHEBI:29108"/>
    </ligand>
</feature>
<organism evidence="8 9">
    <name type="scientific">Batrachochytrium dendrobatidis (strain JEL423)</name>
    <dbReference type="NCBI Taxonomy" id="403673"/>
    <lineage>
        <taxon>Eukaryota</taxon>
        <taxon>Fungi</taxon>
        <taxon>Fungi incertae sedis</taxon>
        <taxon>Chytridiomycota</taxon>
        <taxon>Chytridiomycota incertae sedis</taxon>
        <taxon>Chytridiomycetes</taxon>
        <taxon>Rhizophydiales</taxon>
        <taxon>Rhizophydiales incertae sedis</taxon>
        <taxon>Batrachochytrium</taxon>
    </lineage>
</organism>
<proteinExistence type="inferred from homology"/>
<dbReference type="EMBL" id="DS022302">
    <property type="protein sequence ID" value="OAJ38859.1"/>
    <property type="molecule type" value="Genomic_DNA"/>
</dbReference>
<dbReference type="PANTHER" id="PTHR45679">
    <property type="entry name" value="ER DEGRADATION-ENHANCING ALPHA-MANNOSIDASE-LIKE PROTEIN 2"/>
    <property type="match status" value="1"/>
</dbReference>
<dbReference type="GO" id="GO:0005975">
    <property type="term" value="P:carbohydrate metabolic process"/>
    <property type="evidence" value="ECO:0007669"/>
    <property type="project" value="InterPro"/>
</dbReference>
<dbReference type="InterPro" id="IPR012341">
    <property type="entry name" value="6hp_glycosidase-like_sf"/>
</dbReference>
<evidence type="ECO:0000256" key="1">
    <source>
        <dbReference type="ARBA" id="ARBA00004240"/>
    </source>
</evidence>
<feature type="active site" description="Proton donor" evidence="5">
    <location>
        <position position="338"/>
    </location>
</feature>
<dbReference type="InterPro" id="IPR001382">
    <property type="entry name" value="Glyco_hydro_47"/>
</dbReference>
<reference evidence="8 9" key="2">
    <citation type="submission" date="2016-05" db="EMBL/GenBank/DDBJ databases">
        <title>Lineage-specific infection strategies underlie the spectrum of fungal disease in amphibians.</title>
        <authorList>
            <person name="Cuomo C.A."/>
            <person name="Farrer R.A."/>
            <person name="James T."/>
            <person name="Longcore J."/>
            <person name="Birren B."/>
        </authorList>
    </citation>
    <scope>NUCLEOTIDE SEQUENCE [LARGE SCALE GENOMIC DNA]</scope>
    <source>
        <strain evidence="8 9">JEL423</strain>
    </source>
</reference>
<dbReference type="OrthoDB" id="8118055at2759"/>
<comment type="similarity">
    <text evidence="2 7">Belongs to the glycosyl hydrolase 47 family.</text>
</comment>
<dbReference type="GO" id="GO:0005509">
    <property type="term" value="F:calcium ion binding"/>
    <property type="evidence" value="ECO:0007669"/>
    <property type="project" value="InterPro"/>
</dbReference>
<dbReference type="STRING" id="403673.A0A177WFI5"/>
<accession>A0A177WFI5</accession>
<dbReference type="EC" id="3.2.1.-" evidence="7"/>
<evidence type="ECO:0000256" key="4">
    <source>
        <dbReference type="ARBA" id="ARBA00023180"/>
    </source>
</evidence>
<keyword evidence="3" id="KW-0256">Endoplasmic reticulum</keyword>
<dbReference type="VEuPathDB" id="FungiDB:BDEG_22758"/>
<dbReference type="InterPro" id="IPR044674">
    <property type="entry name" value="EDEM1/2/3"/>
</dbReference>
<evidence type="ECO:0000313" key="8">
    <source>
        <dbReference type="EMBL" id="OAJ38859.1"/>
    </source>
</evidence>
<comment type="subcellular location">
    <subcellularLocation>
        <location evidence="1">Endoplasmic reticulum</location>
    </subcellularLocation>
</comment>
<keyword evidence="6" id="KW-0106">Calcium</keyword>
<reference evidence="8 9" key="1">
    <citation type="submission" date="2006-10" db="EMBL/GenBank/DDBJ databases">
        <title>The Genome Sequence of Batrachochytrium dendrobatidis JEL423.</title>
        <authorList>
            <consortium name="The Broad Institute Genome Sequencing Platform"/>
            <person name="Birren B."/>
            <person name="Lander E."/>
            <person name="Galagan J."/>
            <person name="Cuomo C."/>
            <person name="Devon K."/>
            <person name="Jaffe D."/>
            <person name="Butler J."/>
            <person name="Alvarez P."/>
            <person name="Gnerre S."/>
            <person name="Grabherr M."/>
            <person name="Kleber M."/>
            <person name="Mauceli E."/>
            <person name="Brockman W."/>
            <person name="Young S."/>
            <person name="LaButti K."/>
            <person name="Sykes S."/>
            <person name="DeCaprio D."/>
            <person name="Crawford M."/>
            <person name="Koehrsen M."/>
            <person name="Engels R."/>
            <person name="Montgomery P."/>
            <person name="Pearson M."/>
            <person name="Howarth C."/>
            <person name="Larson L."/>
            <person name="White J."/>
            <person name="O'Leary S."/>
            <person name="Kodira C."/>
            <person name="Zeng Q."/>
            <person name="Yandava C."/>
            <person name="Alvarado L."/>
            <person name="Longcore J."/>
            <person name="James T."/>
        </authorList>
    </citation>
    <scope>NUCLEOTIDE SEQUENCE [LARGE SCALE GENOMIC DNA]</scope>
    <source>
        <strain evidence="8 9">JEL423</strain>
    </source>
</reference>
<sequence>MTTKHRHSLRAKAKEMFEHGFGGYMKYAFPADELDPIKCVGNFRNSRPDSVEMYEVLGNYSLTLIDSLDALAIFGDRLGFENAVKLVIENVSFDQDWTIQVFEVTIRVLGGLLSAHMLATDSKYGFKINWYHNQLLDLATDLGDRLIPTFKTPTGIPYSRVNLKKGVLPTITNETCTAGAGTLVLEFGILSRLTGDPKYEIAARHALEALWERRSKINLVGNNLNVLNGSWQENITGIGAGIDSFFEYMLKAYILFEDSNYLNMFEEAYAGIMKWIKDDTGFYYKNVNMYSGKLAVTWIDSLSAFFPGVQVLSGHLNDAIKHHYLYYTIWRKYGALPERFNMNLRDIDIGVYPLRPELIESTYALYQATKDPFYLHVGETILADLNMTTRTRCGFASLENIQTAELSGRMESFFLSETLKYLYLLFDEENFVNEPNSNFIFTTEGHFFPLSNDFPVKKAIKQVETHSRICPTIQKLNISFHRTSTRLPPMSHNDILLCHHMIGYTNPVTTDPFCSPRGVRLASSSKTVNSKYAPDNVEIMYELLSRFSIFNYTSSLLYFDFWYK</sequence>
<dbReference type="PANTHER" id="PTHR45679:SF5">
    <property type="entry name" value="ER DEGRADATION-ENHANCING ALPHA-MANNOSIDASE-LIKE PROTEIN 1"/>
    <property type="match status" value="1"/>
</dbReference>
<feature type="active site" evidence="5">
    <location>
        <position position="243"/>
    </location>
</feature>